<gene>
    <name evidence="1" type="ORF">J2Z37_000616</name>
</gene>
<dbReference type="RefSeq" id="WP_209808707.1">
    <property type="nucleotide sequence ID" value="NZ_JAGGKT010000001.1"/>
</dbReference>
<organism evidence="1 2">
    <name type="scientific">Ammoniphilus resinae</name>
    <dbReference type="NCBI Taxonomy" id="861532"/>
    <lineage>
        <taxon>Bacteria</taxon>
        <taxon>Bacillati</taxon>
        <taxon>Bacillota</taxon>
        <taxon>Bacilli</taxon>
        <taxon>Bacillales</taxon>
        <taxon>Paenibacillaceae</taxon>
        <taxon>Aneurinibacillus group</taxon>
        <taxon>Ammoniphilus</taxon>
    </lineage>
</organism>
<accession>A0ABS4GK45</accession>
<dbReference type="Proteomes" id="UP001519343">
    <property type="component" value="Unassembled WGS sequence"/>
</dbReference>
<proteinExistence type="predicted"/>
<evidence type="ECO:0000313" key="2">
    <source>
        <dbReference type="Proteomes" id="UP001519343"/>
    </source>
</evidence>
<reference evidence="1 2" key="1">
    <citation type="submission" date="2021-03" db="EMBL/GenBank/DDBJ databases">
        <title>Genomic Encyclopedia of Type Strains, Phase IV (KMG-IV): sequencing the most valuable type-strain genomes for metagenomic binning, comparative biology and taxonomic classification.</title>
        <authorList>
            <person name="Goeker M."/>
        </authorList>
    </citation>
    <scope>NUCLEOTIDE SEQUENCE [LARGE SCALE GENOMIC DNA]</scope>
    <source>
        <strain evidence="1 2">DSM 24738</strain>
    </source>
</reference>
<dbReference type="EMBL" id="JAGGKT010000001">
    <property type="protein sequence ID" value="MBP1930629.1"/>
    <property type="molecule type" value="Genomic_DNA"/>
</dbReference>
<evidence type="ECO:0000313" key="1">
    <source>
        <dbReference type="EMBL" id="MBP1930629.1"/>
    </source>
</evidence>
<sequence>MKTYEEMEYSNVSLRFEYTQIQRLIEELVQAGLSVSWKETRKFYTLSVQTSWTTQRLNFNKYGKIYRLRKRNYNIKDQRFANILHRFIQEVKGHAVLKFFSNGQLVVQNIRYGEPVKITQIEGSSKKVLFEKECTVSMEEVILAFERDDAEVRIPVLRLELDYVLAQLFEALNEDDEKMIDSCKETIERLRQEMVMLEI</sequence>
<protein>
    <submittedName>
        <fullName evidence="1">Uncharacterized protein</fullName>
    </submittedName>
</protein>
<comment type="caution">
    <text evidence="1">The sequence shown here is derived from an EMBL/GenBank/DDBJ whole genome shotgun (WGS) entry which is preliminary data.</text>
</comment>
<keyword evidence="2" id="KW-1185">Reference proteome</keyword>
<name>A0ABS4GK45_9BACL</name>